<dbReference type="Proteomes" id="UP001163321">
    <property type="component" value="Chromosome 8"/>
</dbReference>
<reference evidence="1 2" key="1">
    <citation type="journal article" date="2022" name="bioRxiv">
        <title>The genome of the oomycete Peronosclerospora sorghi, a cosmopolitan pathogen of maize and sorghum, is inflated with dispersed pseudogenes.</title>
        <authorList>
            <person name="Fletcher K."/>
            <person name="Martin F."/>
            <person name="Isakeit T."/>
            <person name="Cavanaugh K."/>
            <person name="Magill C."/>
            <person name="Michelmore R."/>
        </authorList>
    </citation>
    <scope>NUCLEOTIDE SEQUENCE [LARGE SCALE GENOMIC DNA]</scope>
    <source>
        <strain evidence="1">P6</strain>
    </source>
</reference>
<sequence length="309" mass="35075">MYLPTALALLGALTFSPTTTSNALSANVAHVDHSTPRHDEGTRVLRVNETKTEEGEEERMVPYYNFFPILREEQAVLEQAEAINQRLKSAFWGHFSSEKAKAFAVKLLRQTTAGKEVAETATPEQLFNAVAADDKSCREFMELHKEALKKAVQVSQLIRELPYTDHARAAEVDETMLQGWWIDEAELGDKQRLLAHFQDPYNPFDAPKLRHMAVGMLYPYSSKGKSVMRGEGTSSSKEGVEEMITRNEAVLQRLSLKREVVMEWVNKIYDNEHSKLTTEVIVDMGIGKAFEVTIDQNSRSQRRYSSFNK</sequence>
<comment type="caution">
    <text evidence="1">The sequence shown here is derived from an EMBL/GenBank/DDBJ whole genome shotgun (WGS) entry which is preliminary data.</text>
</comment>
<protein>
    <submittedName>
        <fullName evidence="1">Uncharacterized protein</fullName>
    </submittedName>
</protein>
<evidence type="ECO:0000313" key="2">
    <source>
        <dbReference type="Proteomes" id="UP001163321"/>
    </source>
</evidence>
<gene>
    <name evidence="1" type="ORF">PsorP6_016304</name>
</gene>
<organism evidence="1 2">
    <name type="scientific">Peronosclerospora sorghi</name>
    <dbReference type="NCBI Taxonomy" id="230839"/>
    <lineage>
        <taxon>Eukaryota</taxon>
        <taxon>Sar</taxon>
        <taxon>Stramenopiles</taxon>
        <taxon>Oomycota</taxon>
        <taxon>Peronosporomycetes</taxon>
        <taxon>Peronosporales</taxon>
        <taxon>Peronosporaceae</taxon>
        <taxon>Peronosclerospora</taxon>
    </lineage>
</organism>
<proteinExistence type="predicted"/>
<dbReference type="EMBL" id="CM047587">
    <property type="protein sequence ID" value="KAI9907411.1"/>
    <property type="molecule type" value="Genomic_DNA"/>
</dbReference>
<keyword evidence="2" id="KW-1185">Reference proteome</keyword>
<accession>A0ACC0VNR4</accession>
<evidence type="ECO:0000313" key="1">
    <source>
        <dbReference type="EMBL" id="KAI9907411.1"/>
    </source>
</evidence>
<name>A0ACC0VNR4_9STRA</name>